<name>A0A7S3RV93_9SPIT</name>
<gene>
    <name evidence="2" type="ORF">SACU0126_LOCUS7484</name>
</gene>
<dbReference type="EMBL" id="HBIQ01022402">
    <property type="protein sequence ID" value="CAE0535601.1"/>
    <property type="molecule type" value="Transcribed_RNA"/>
</dbReference>
<protein>
    <submittedName>
        <fullName evidence="2">Uncharacterized protein</fullName>
    </submittedName>
</protein>
<evidence type="ECO:0000256" key="1">
    <source>
        <dbReference type="SAM" id="Phobius"/>
    </source>
</evidence>
<keyword evidence="1" id="KW-1133">Transmembrane helix</keyword>
<feature type="transmembrane region" description="Helical" evidence="1">
    <location>
        <begin position="65"/>
        <end position="83"/>
    </location>
</feature>
<keyword evidence="1" id="KW-0812">Transmembrane</keyword>
<accession>A0A7S3RV93</accession>
<sequence length="92" mass="10178">MANAAGGEIRRALRRCTRADLEYLLRCSMESGTAVTLEAALAYLDGREKRVAANSQQLFNERMRLGIAAAAILAAFGFILLVGDNDPDRWYR</sequence>
<evidence type="ECO:0000313" key="2">
    <source>
        <dbReference type="EMBL" id="CAE0535601.1"/>
    </source>
</evidence>
<proteinExistence type="predicted"/>
<organism evidence="2">
    <name type="scientific">Strombidinopsis acuminata</name>
    <dbReference type="NCBI Taxonomy" id="141414"/>
    <lineage>
        <taxon>Eukaryota</taxon>
        <taxon>Sar</taxon>
        <taxon>Alveolata</taxon>
        <taxon>Ciliophora</taxon>
        <taxon>Intramacronucleata</taxon>
        <taxon>Spirotrichea</taxon>
        <taxon>Choreotrichia</taxon>
        <taxon>Choreotrichida</taxon>
        <taxon>Strombidinopsidae</taxon>
        <taxon>Strombidinopsis</taxon>
    </lineage>
</organism>
<keyword evidence="1" id="KW-0472">Membrane</keyword>
<dbReference type="AlphaFoldDB" id="A0A7S3RV93"/>
<reference evidence="2" key="1">
    <citation type="submission" date="2021-01" db="EMBL/GenBank/DDBJ databases">
        <authorList>
            <person name="Corre E."/>
            <person name="Pelletier E."/>
            <person name="Niang G."/>
            <person name="Scheremetjew M."/>
            <person name="Finn R."/>
            <person name="Kale V."/>
            <person name="Holt S."/>
            <person name="Cochrane G."/>
            <person name="Meng A."/>
            <person name="Brown T."/>
            <person name="Cohen L."/>
        </authorList>
    </citation>
    <scope>NUCLEOTIDE SEQUENCE</scope>
    <source>
        <strain evidence="2">SPMC142</strain>
    </source>
</reference>